<reference evidence="2" key="1">
    <citation type="journal article" date="2018" name="Genome Biol. Evol.">
        <title>Genomics and development of Lentinus tigrinus, a white-rot wood-decaying mushroom with dimorphic fruiting bodies.</title>
        <authorList>
            <person name="Wu B."/>
            <person name="Xu Z."/>
            <person name="Knudson A."/>
            <person name="Carlson A."/>
            <person name="Chen N."/>
            <person name="Kovaka S."/>
            <person name="LaButti K."/>
            <person name="Lipzen A."/>
            <person name="Pennachio C."/>
            <person name="Riley R."/>
            <person name="Schakwitz W."/>
            <person name="Umezawa K."/>
            <person name="Ohm R.A."/>
            <person name="Grigoriev I.V."/>
            <person name="Nagy L.G."/>
            <person name="Gibbons J."/>
            <person name="Hibbett D."/>
        </authorList>
    </citation>
    <scope>NUCLEOTIDE SEQUENCE [LARGE SCALE GENOMIC DNA]</scope>
    <source>
        <strain evidence="2">ALCF2SS1-6</strain>
    </source>
</reference>
<dbReference type="EMBL" id="ML122281">
    <property type="protein sequence ID" value="RPD57368.1"/>
    <property type="molecule type" value="Genomic_DNA"/>
</dbReference>
<accession>A0A5C2S1T3</accession>
<gene>
    <name evidence="2" type="ORF">L227DRAFT_474186</name>
</gene>
<proteinExistence type="predicted"/>
<dbReference type="AlphaFoldDB" id="A0A5C2S1T3"/>
<dbReference type="Proteomes" id="UP000313359">
    <property type="component" value="Unassembled WGS sequence"/>
</dbReference>
<keyword evidence="3" id="KW-1185">Reference proteome</keyword>
<organism evidence="2 3">
    <name type="scientific">Lentinus tigrinus ALCF2SS1-6</name>
    <dbReference type="NCBI Taxonomy" id="1328759"/>
    <lineage>
        <taxon>Eukaryota</taxon>
        <taxon>Fungi</taxon>
        <taxon>Dikarya</taxon>
        <taxon>Basidiomycota</taxon>
        <taxon>Agaricomycotina</taxon>
        <taxon>Agaricomycetes</taxon>
        <taxon>Polyporales</taxon>
        <taxon>Polyporaceae</taxon>
        <taxon>Lentinus</taxon>
    </lineage>
</organism>
<protein>
    <recommendedName>
        <fullName evidence="1">DUF6532 domain-containing protein</fullName>
    </recommendedName>
</protein>
<name>A0A5C2S1T3_9APHY</name>
<evidence type="ECO:0000259" key="1">
    <source>
        <dbReference type="Pfam" id="PF20149"/>
    </source>
</evidence>
<feature type="non-terminal residue" evidence="2">
    <location>
        <position position="228"/>
    </location>
</feature>
<dbReference type="Pfam" id="PF20149">
    <property type="entry name" value="DUF6532"/>
    <property type="match status" value="1"/>
</dbReference>
<dbReference type="InterPro" id="IPR045341">
    <property type="entry name" value="DUF6532"/>
</dbReference>
<dbReference type="OrthoDB" id="3268768at2759"/>
<evidence type="ECO:0000313" key="2">
    <source>
        <dbReference type="EMBL" id="RPD57368.1"/>
    </source>
</evidence>
<sequence>AGDYIDEVRDLLLQAIAHYYVSLFTINAFPNTAQQREFVLEAWKHTCAAQENRVPWALSERMINVVCISFTSKFDLDAGTKSHFAENKFISTAIGIAFFSNPKSSVGFQYPSRFNPMPQPTIAFILTVIHAHIREWSTGQCVQEHFKETANSSFYAGFKEDLVNYGKGNETAWLNIRRRLFERAFRAAGGSSSHLAVAQVSTTTMAAATAELAQRTGLTDSEDEGGEG</sequence>
<dbReference type="STRING" id="1328759.A0A5C2S1T3"/>
<feature type="non-terminal residue" evidence="2">
    <location>
        <position position="1"/>
    </location>
</feature>
<evidence type="ECO:0000313" key="3">
    <source>
        <dbReference type="Proteomes" id="UP000313359"/>
    </source>
</evidence>
<feature type="domain" description="DUF6532" evidence="1">
    <location>
        <begin position="76"/>
        <end position="162"/>
    </location>
</feature>